<keyword evidence="4" id="KW-1185">Reference proteome</keyword>
<dbReference type="EMBL" id="LXWN01000001">
    <property type="protein sequence ID" value="PTL88335.1"/>
    <property type="molecule type" value="Genomic_DNA"/>
</dbReference>
<dbReference type="EMBL" id="CP007026">
    <property type="protein sequence ID" value="AJA92859.1"/>
    <property type="molecule type" value="Genomic_DNA"/>
</dbReference>
<evidence type="ECO:0000313" key="3">
    <source>
        <dbReference type="Proteomes" id="UP000030944"/>
    </source>
</evidence>
<dbReference type="GeneID" id="24817019"/>
<sequence length="171" mass="19406">MFGRKKGEVKEGDYVFTSRKDDGDYHNIVFGTVTGVDGNKIGVNGFFVNPVGLKNKVSQGKAGPRSKEILLSPTSENCIFALIYRIEYENFTEVIDISSEKVEFISKKVFTVFDGWVRESLSELINNVLSLPEGTDKDHAKRILKQKMENLYDKELKKNLYSVCRSLKILI</sequence>
<proteinExistence type="predicted"/>
<organism evidence="1 3">
    <name type="scientific">Candidatus Nitrosopelagicus brevis</name>
    <dbReference type="NCBI Taxonomy" id="1410606"/>
    <lineage>
        <taxon>Archaea</taxon>
        <taxon>Nitrososphaerota</taxon>
    </lineage>
</organism>
<reference evidence="1 3" key="1">
    <citation type="journal article" date="2015" name="Proc. Natl. Acad. Sci. U.S.A.">
        <title>Genomic and proteomic characterization of "Candidatus Nitrosopelagicus brevis": An ammonia-oxidizing archaeon from the open ocean.</title>
        <authorList>
            <person name="Santoro A.E."/>
            <person name="Dupont C.L."/>
            <person name="Richter R.A."/>
            <person name="Craig M.T."/>
            <person name="Carini P."/>
            <person name="McIlvin M.R."/>
            <person name="Yang Y."/>
            <person name="Orsi W.D."/>
            <person name="Moran D.M."/>
            <person name="Saito M.A."/>
        </authorList>
    </citation>
    <scope>NUCLEOTIDE SEQUENCE [LARGE SCALE GENOMIC DNA]</scope>
    <source>
        <strain evidence="1">CN25</strain>
        <strain evidence="3">V2</strain>
    </source>
</reference>
<dbReference type="KEGG" id="nbv:T478_1137"/>
<dbReference type="Proteomes" id="UP000030944">
    <property type="component" value="Chromosome"/>
</dbReference>
<evidence type="ECO:0000313" key="4">
    <source>
        <dbReference type="Proteomes" id="UP000241022"/>
    </source>
</evidence>
<accession>A0A0A7V1B1</accession>
<dbReference type="STRING" id="1410606.T478_1137"/>
<reference evidence="2" key="3">
    <citation type="submission" date="2016-05" db="EMBL/GenBank/DDBJ databases">
        <authorList>
            <person name="Lavstsen T."/>
            <person name="Jespersen J.S."/>
        </authorList>
    </citation>
    <scope>NUCLEOTIDE SEQUENCE [LARGE SCALE GENOMIC DNA]</scope>
    <source>
        <strain evidence="2">U25</strain>
    </source>
</reference>
<dbReference type="OrthoDB" id="9026at2157"/>
<protein>
    <submittedName>
        <fullName evidence="1">Uncharacterized protein</fullName>
    </submittedName>
</protein>
<dbReference type="Proteomes" id="UP000241022">
    <property type="component" value="Unassembled WGS sequence"/>
</dbReference>
<evidence type="ECO:0000313" key="2">
    <source>
        <dbReference type="EMBL" id="PTL88335.1"/>
    </source>
</evidence>
<reference evidence="2 4" key="4">
    <citation type="submission" date="2018-04" db="EMBL/GenBank/DDBJ databases">
        <title>Transcriptomics of ammonia oxidizing archaea.</title>
        <authorList>
            <person name="Carini P."/>
        </authorList>
    </citation>
    <scope>NUCLEOTIDE SEQUENCE [LARGE SCALE GENOMIC DNA]</scope>
    <source>
        <strain evidence="2 4">U25</strain>
    </source>
</reference>
<dbReference type="RefSeq" id="WP_048105860.1">
    <property type="nucleotide sequence ID" value="NZ_CP007026.1"/>
</dbReference>
<name>A0A0A7V1B1_9ARCH</name>
<evidence type="ECO:0000313" key="1">
    <source>
        <dbReference type="EMBL" id="AJA92859.1"/>
    </source>
</evidence>
<dbReference type="AlphaFoldDB" id="A0A0A7V1B1"/>
<gene>
    <name evidence="2" type="ORF">A7X95_03515</name>
    <name evidence="1" type="ORF">T478_1137</name>
</gene>
<dbReference type="HOGENOM" id="CLU_1559406_0_0_2"/>
<reference evidence="4" key="2">
    <citation type="submission" date="2016-05" db="EMBL/GenBank/DDBJ databases">
        <authorList>
            <person name="Dupont C."/>
            <person name="Santoro A."/>
        </authorList>
    </citation>
    <scope>NUCLEOTIDE SEQUENCE [LARGE SCALE GENOMIC DNA]</scope>
    <source>
        <strain evidence="4">U25</strain>
    </source>
</reference>